<keyword evidence="2" id="KW-0812">Transmembrane</keyword>
<sequence>MMLARSEKSQFVTTELFLVCIVVLVSTEQSVGQDSIATTTTTVPPVTAEKAVMNTTIQPVGINNFVASGNGSSEGRGVRKGKNLLDWIGFGTGSDTDPYLARANSACLNGDLSECFKSRALASLDEFFDKDTYTLTDNAQVIRMPVVHLRQLHQETFEFSSTPRAEEPEWDQFVKFLLRKVERFVKSTAIEVQFPNEVTEEGRYSPRFVDEIATEIDIIEDKNESPFSRTKLKKLFIPLLIILKLFKLKLLLFLPLILGLASFKKLLGFLALVIPGLIGFFKLCKPDLHQNYGSYGHSSFYHQPPHHKHQYSPAGLASGHHYFSGSPGGPPSYYGSAYGRDSESQSSSSQDEEYDPSGVVSSPVAFRDQNSAQEFAYRGYKHFNKR</sequence>
<feature type="transmembrane region" description="Helical" evidence="2">
    <location>
        <begin position="235"/>
        <end position="260"/>
    </location>
</feature>
<keyword evidence="5" id="KW-1185">Reference proteome</keyword>
<dbReference type="EMBL" id="KK852623">
    <property type="protein sequence ID" value="KDR19943.1"/>
    <property type="molecule type" value="Genomic_DNA"/>
</dbReference>
<feature type="transmembrane region" description="Helical" evidence="2">
    <location>
        <begin position="266"/>
        <end position="284"/>
    </location>
</feature>
<dbReference type="PANTHER" id="PTHR21879:SF10">
    <property type="entry name" value="LP14110P"/>
    <property type="match status" value="1"/>
</dbReference>
<evidence type="ECO:0000256" key="1">
    <source>
        <dbReference type="SAM" id="MobiDB-lite"/>
    </source>
</evidence>
<feature type="region of interest" description="Disordered" evidence="1">
    <location>
        <begin position="332"/>
        <end position="366"/>
    </location>
</feature>
<feature type="chain" id="PRO_5001648421" description="Osiris 2" evidence="3">
    <location>
        <begin position="33"/>
        <end position="386"/>
    </location>
</feature>
<protein>
    <recommendedName>
        <fullName evidence="6">Osiris 2</fullName>
    </recommendedName>
</protein>
<organism evidence="4 5">
    <name type="scientific">Zootermopsis nevadensis</name>
    <name type="common">Dampwood termite</name>
    <dbReference type="NCBI Taxonomy" id="136037"/>
    <lineage>
        <taxon>Eukaryota</taxon>
        <taxon>Metazoa</taxon>
        <taxon>Ecdysozoa</taxon>
        <taxon>Arthropoda</taxon>
        <taxon>Hexapoda</taxon>
        <taxon>Insecta</taxon>
        <taxon>Pterygota</taxon>
        <taxon>Neoptera</taxon>
        <taxon>Polyneoptera</taxon>
        <taxon>Dictyoptera</taxon>
        <taxon>Blattodea</taxon>
        <taxon>Blattoidea</taxon>
        <taxon>Termitoidae</taxon>
        <taxon>Termopsidae</taxon>
        <taxon>Zootermopsis</taxon>
    </lineage>
</organism>
<keyword evidence="2" id="KW-1133">Transmembrane helix</keyword>
<dbReference type="InParanoid" id="A0A067R8W6"/>
<evidence type="ECO:0000313" key="5">
    <source>
        <dbReference type="Proteomes" id="UP000027135"/>
    </source>
</evidence>
<dbReference type="OrthoDB" id="8196390at2759"/>
<name>A0A067R8W6_ZOONE</name>
<dbReference type="AlphaFoldDB" id="A0A067R8W6"/>
<evidence type="ECO:0000256" key="3">
    <source>
        <dbReference type="SAM" id="SignalP"/>
    </source>
</evidence>
<gene>
    <name evidence="4" type="ORF">L798_05219</name>
</gene>
<dbReference type="GO" id="GO:0016020">
    <property type="term" value="C:membrane"/>
    <property type="evidence" value="ECO:0007669"/>
    <property type="project" value="TreeGrafter"/>
</dbReference>
<evidence type="ECO:0000313" key="4">
    <source>
        <dbReference type="EMBL" id="KDR19943.1"/>
    </source>
</evidence>
<keyword evidence="3" id="KW-0732">Signal</keyword>
<proteinExistence type="predicted"/>
<keyword evidence="2" id="KW-0472">Membrane</keyword>
<dbReference type="PANTHER" id="PTHR21879">
    <property type="entry name" value="FI03362P-RELATED-RELATED"/>
    <property type="match status" value="1"/>
</dbReference>
<dbReference type="InterPro" id="IPR012464">
    <property type="entry name" value="DUF1676"/>
</dbReference>
<dbReference type="Pfam" id="PF07898">
    <property type="entry name" value="DUF1676"/>
    <property type="match status" value="1"/>
</dbReference>
<evidence type="ECO:0008006" key="6">
    <source>
        <dbReference type="Google" id="ProtNLM"/>
    </source>
</evidence>
<feature type="signal peptide" evidence="3">
    <location>
        <begin position="1"/>
        <end position="32"/>
    </location>
</feature>
<dbReference type="Proteomes" id="UP000027135">
    <property type="component" value="Unassembled WGS sequence"/>
</dbReference>
<evidence type="ECO:0000256" key="2">
    <source>
        <dbReference type="SAM" id="Phobius"/>
    </source>
</evidence>
<dbReference type="eggNOG" id="ENOG502QU9Q">
    <property type="taxonomic scope" value="Eukaryota"/>
</dbReference>
<dbReference type="FunCoup" id="A0A067R8W6">
    <property type="interactions" value="94"/>
</dbReference>
<accession>A0A067R8W6</accession>
<reference evidence="4 5" key="1">
    <citation type="journal article" date="2014" name="Nat. Commun.">
        <title>Molecular traces of alternative social organization in a termite genome.</title>
        <authorList>
            <person name="Terrapon N."/>
            <person name="Li C."/>
            <person name="Robertson H.M."/>
            <person name="Ji L."/>
            <person name="Meng X."/>
            <person name="Booth W."/>
            <person name="Chen Z."/>
            <person name="Childers C.P."/>
            <person name="Glastad K.M."/>
            <person name="Gokhale K."/>
            <person name="Gowin J."/>
            <person name="Gronenberg W."/>
            <person name="Hermansen R.A."/>
            <person name="Hu H."/>
            <person name="Hunt B.G."/>
            <person name="Huylmans A.K."/>
            <person name="Khalil S.M."/>
            <person name="Mitchell R.D."/>
            <person name="Munoz-Torres M.C."/>
            <person name="Mustard J.A."/>
            <person name="Pan H."/>
            <person name="Reese J.T."/>
            <person name="Scharf M.E."/>
            <person name="Sun F."/>
            <person name="Vogel H."/>
            <person name="Xiao J."/>
            <person name="Yang W."/>
            <person name="Yang Z."/>
            <person name="Yang Z."/>
            <person name="Zhou J."/>
            <person name="Zhu J."/>
            <person name="Brent C.S."/>
            <person name="Elsik C.G."/>
            <person name="Goodisman M.A."/>
            <person name="Liberles D.A."/>
            <person name="Roe R.M."/>
            <person name="Vargo E.L."/>
            <person name="Vilcinskas A."/>
            <person name="Wang J."/>
            <person name="Bornberg-Bauer E."/>
            <person name="Korb J."/>
            <person name="Zhang G."/>
            <person name="Liebig J."/>
        </authorList>
    </citation>
    <scope>NUCLEOTIDE SEQUENCE [LARGE SCALE GENOMIC DNA]</scope>
    <source>
        <tissue evidence="4">Whole organism</tissue>
    </source>
</reference>